<dbReference type="Pfam" id="PF13385">
    <property type="entry name" value="Laminin_G_3"/>
    <property type="match status" value="1"/>
</dbReference>
<dbReference type="InterPro" id="IPR013320">
    <property type="entry name" value="ConA-like_dom_sf"/>
</dbReference>
<gene>
    <name evidence="1" type="ORF">LCGC14_0376760</name>
</gene>
<sequence length="267" mass="28544">MHIPGQKPMLGQSLNGALAINKGLVGAWLNVEHAPVGGRLLDLSGNSNHGTLFSTTSTVAGNFGNALDFGGDAAGDYVDIPYSAVLDNPAAFTMVIWAKSNILGSGYTADRAFLVDMGVFNPTGRGIYLEPDDDKIVAYYNGGNTAVANATLDLNWHQYVFVYNGANRILYIDAIPQGSPTSVGVGTITDNPYRIGAQSKFLERHWNGQIDHVLDYNRALSAGEITSLYGDPFQGWNRTPIELIVAATSIGAAPTGIVVLRRRREAT</sequence>
<evidence type="ECO:0000313" key="1">
    <source>
        <dbReference type="EMBL" id="KKN75800.1"/>
    </source>
</evidence>
<proteinExistence type="predicted"/>
<dbReference type="Gene3D" id="2.60.120.200">
    <property type="match status" value="1"/>
</dbReference>
<dbReference type="SUPFAM" id="SSF49899">
    <property type="entry name" value="Concanavalin A-like lectins/glucanases"/>
    <property type="match status" value="1"/>
</dbReference>
<dbReference type="EMBL" id="LAZR01000303">
    <property type="protein sequence ID" value="KKN75800.1"/>
    <property type="molecule type" value="Genomic_DNA"/>
</dbReference>
<name>A0A0F9T3I8_9ZZZZ</name>
<comment type="caution">
    <text evidence="1">The sequence shown here is derived from an EMBL/GenBank/DDBJ whole genome shotgun (WGS) entry which is preliminary data.</text>
</comment>
<dbReference type="AlphaFoldDB" id="A0A0F9T3I8"/>
<evidence type="ECO:0008006" key="2">
    <source>
        <dbReference type="Google" id="ProtNLM"/>
    </source>
</evidence>
<protein>
    <recommendedName>
        <fullName evidence="2">LamG-like jellyroll fold domain-containing protein</fullName>
    </recommendedName>
</protein>
<accession>A0A0F9T3I8</accession>
<reference evidence="1" key="1">
    <citation type="journal article" date="2015" name="Nature">
        <title>Complex archaea that bridge the gap between prokaryotes and eukaryotes.</title>
        <authorList>
            <person name="Spang A."/>
            <person name="Saw J.H."/>
            <person name="Jorgensen S.L."/>
            <person name="Zaremba-Niedzwiedzka K."/>
            <person name="Martijn J."/>
            <person name="Lind A.E."/>
            <person name="van Eijk R."/>
            <person name="Schleper C."/>
            <person name="Guy L."/>
            <person name="Ettema T.J."/>
        </authorList>
    </citation>
    <scope>NUCLEOTIDE SEQUENCE</scope>
</reference>
<organism evidence="1">
    <name type="scientific">marine sediment metagenome</name>
    <dbReference type="NCBI Taxonomy" id="412755"/>
    <lineage>
        <taxon>unclassified sequences</taxon>
        <taxon>metagenomes</taxon>
        <taxon>ecological metagenomes</taxon>
    </lineage>
</organism>